<keyword evidence="4" id="KW-1185">Reference proteome</keyword>
<evidence type="ECO:0000259" key="2">
    <source>
        <dbReference type="PROSITE" id="PS00022"/>
    </source>
</evidence>
<evidence type="ECO:0000313" key="3">
    <source>
        <dbReference type="EMBL" id="KAH7133646.1"/>
    </source>
</evidence>
<evidence type="ECO:0000313" key="4">
    <source>
        <dbReference type="Proteomes" id="UP000738349"/>
    </source>
</evidence>
<name>A0A9P9EBT3_9HYPO</name>
<accession>A0A9P9EBT3</accession>
<gene>
    <name evidence="3" type="ORF">EDB81DRAFT_109171</name>
</gene>
<organism evidence="3 4">
    <name type="scientific">Dactylonectria macrodidyma</name>
    <dbReference type="NCBI Taxonomy" id="307937"/>
    <lineage>
        <taxon>Eukaryota</taxon>
        <taxon>Fungi</taxon>
        <taxon>Dikarya</taxon>
        <taxon>Ascomycota</taxon>
        <taxon>Pezizomycotina</taxon>
        <taxon>Sordariomycetes</taxon>
        <taxon>Hypocreomycetidae</taxon>
        <taxon>Hypocreales</taxon>
        <taxon>Nectriaceae</taxon>
        <taxon>Dactylonectria</taxon>
    </lineage>
</organism>
<dbReference type="AlphaFoldDB" id="A0A9P9EBT3"/>
<evidence type="ECO:0000256" key="1">
    <source>
        <dbReference type="SAM" id="MobiDB-lite"/>
    </source>
</evidence>
<proteinExistence type="predicted"/>
<reference evidence="3" key="1">
    <citation type="journal article" date="2021" name="Nat. Commun.">
        <title>Genetic determinants of endophytism in the Arabidopsis root mycobiome.</title>
        <authorList>
            <person name="Mesny F."/>
            <person name="Miyauchi S."/>
            <person name="Thiergart T."/>
            <person name="Pickel B."/>
            <person name="Atanasova L."/>
            <person name="Karlsson M."/>
            <person name="Huettel B."/>
            <person name="Barry K.W."/>
            <person name="Haridas S."/>
            <person name="Chen C."/>
            <person name="Bauer D."/>
            <person name="Andreopoulos W."/>
            <person name="Pangilinan J."/>
            <person name="LaButti K."/>
            <person name="Riley R."/>
            <person name="Lipzen A."/>
            <person name="Clum A."/>
            <person name="Drula E."/>
            <person name="Henrissat B."/>
            <person name="Kohler A."/>
            <person name="Grigoriev I.V."/>
            <person name="Martin F.M."/>
            <person name="Hacquard S."/>
        </authorList>
    </citation>
    <scope>NUCLEOTIDE SEQUENCE</scope>
    <source>
        <strain evidence="3">MPI-CAGE-AT-0147</strain>
    </source>
</reference>
<dbReference type="InterPro" id="IPR000742">
    <property type="entry name" value="EGF"/>
</dbReference>
<feature type="compositionally biased region" description="Basic residues" evidence="1">
    <location>
        <begin position="1"/>
        <end position="12"/>
    </location>
</feature>
<protein>
    <recommendedName>
        <fullName evidence="2">EGF-like domain-containing protein</fullName>
    </recommendedName>
</protein>
<sequence>MIKRTNKAMHKLKPGDECGEPKGTHNQCPRILPIGDYNRASIHRHHDWHCCHTSQSPVSKGPDNHPSHLADLSRFGGLAPVRYLQHPAMTTWRRFFPMPSPPIDDGACDLRTPCIGHIPELKCRDSVACECDGGLQGLLCHQPRKERRCVTV</sequence>
<dbReference type="EMBL" id="JAGMUV010000015">
    <property type="protein sequence ID" value="KAH7133646.1"/>
    <property type="molecule type" value="Genomic_DNA"/>
</dbReference>
<feature type="domain" description="EGF-like" evidence="2">
    <location>
        <begin position="129"/>
        <end position="140"/>
    </location>
</feature>
<dbReference type="Proteomes" id="UP000738349">
    <property type="component" value="Unassembled WGS sequence"/>
</dbReference>
<dbReference type="PROSITE" id="PS00022">
    <property type="entry name" value="EGF_1"/>
    <property type="match status" value="1"/>
</dbReference>
<comment type="caution">
    <text evidence="3">The sequence shown here is derived from an EMBL/GenBank/DDBJ whole genome shotgun (WGS) entry which is preliminary data.</text>
</comment>
<feature type="region of interest" description="Disordered" evidence="1">
    <location>
        <begin position="1"/>
        <end position="25"/>
    </location>
</feature>
<feature type="compositionally biased region" description="Basic and acidic residues" evidence="1">
    <location>
        <begin position="13"/>
        <end position="23"/>
    </location>
</feature>